<dbReference type="SUPFAM" id="SSF53697">
    <property type="entry name" value="SIS domain"/>
    <property type="match status" value="1"/>
</dbReference>
<evidence type="ECO:0000256" key="1">
    <source>
        <dbReference type="ARBA" id="ARBA00023015"/>
    </source>
</evidence>
<accession>A0AB38YKP2</accession>
<dbReference type="InterPro" id="IPR046348">
    <property type="entry name" value="SIS_dom_sf"/>
</dbReference>
<feature type="domain" description="HTH rpiR-type" evidence="4">
    <location>
        <begin position="22"/>
        <end position="98"/>
    </location>
</feature>
<keyword evidence="3" id="KW-0804">Transcription</keyword>
<dbReference type="GO" id="GO:1901135">
    <property type="term" value="P:carbohydrate derivative metabolic process"/>
    <property type="evidence" value="ECO:0007669"/>
    <property type="project" value="InterPro"/>
</dbReference>
<dbReference type="GO" id="GO:0003677">
    <property type="term" value="F:DNA binding"/>
    <property type="evidence" value="ECO:0007669"/>
    <property type="project" value="UniProtKB-KW"/>
</dbReference>
<protein>
    <submittedName>
        <fullName evidence="6">MurR/RpiR family transcriptional regulator</fullName>
    </submittedName>
</protein>
<dbReference type="PANTHER" id="PTHR30514">
    <property type="entry name" value="GLUCOKINASE"/>
    <property type="match status" value="1"/>
</dbReference>
<keyword evidence="1" id="KW-0805">Transcription regulation</keyword>
<dbReference type="PROSITE" id="PS51071">
    <property type="entry name" value="HTH_RPIR"/>
    <property type="match status" value="1"/>
</dbReference>
<dbReference type="Pfam" id="PF01418">
    <property type="entry name" value="HTH_6"/>
    <property type="match status" value="1"/>
</dbReference>
<name>A0AB38YKP2_9GAMM</name>
<dbReference type="InterPro" id="IPR035472">
    <property type="entry name" value="RpiR-like_SIS"/>
</dbReference>
<dbReference type="EMBL" id="CP101717">
    <property type="protein sequence ID" value="WLD59460.1"/>
    <property type="molecule type" value="Genomic_DNA"/>
</dbReference>
<dbReference type="SUPFAM" id="SSF46689">
    <property type="entry name" value="Homeodomain-like"/>
    <property type="match status" value="1"/>
</dbReference>
<dbReference type="GO" id="GO:0003700">
    <property type="term" value="F:DNA-binding transcription factor activity"/>
    <property type="evidence" value="ECO:0007669"/>
    <property type="project" value="InterPro"/>
</dbReference>
<evidence type="ECO:0000256" key="2">
    <source>
        <dbReference type="ARBA" id="ARBA00023125"/>
    </source>
</evidence>
<organism evidence="6">
    <name type="scientific">Salinispirillum sp. LH 10-3-1</name>
    <dbReference type="NCBI Taxonomy" id="2952525"/>
    <lineage>
        <taxon>Bacteria</taxon>
        <taxon>Pseudomonadati</taxon>
        <taxon>Pseudomonadota</taxon>
        <taxon>Gammaproteobacteria</taxon>
        <taxon>Oceanospirillales</taxon>
        <taxon>Saccharospirillaceae</taxon>
        <taxon>Salinispirillum</taxon>
    </lineage>
</organism>
<dbReference type="InterPro" id="IPR001347">
    <property type="entry name" value="SIS_dom"/>
</dbReference>
<dbReference type="RefSeq" id="WP_304996752.1">
    <property type="nucleotide sequence ID" value="NZ_CP101717.1"/>
</dbReference>
<evidence type="ECO:0000256" key="3">
    <source>
        <dbReference type="ARBA" id="ARBA00023163"/>
    </source>
</evidence>
<dbReference type="GO" id="GO:0097367">
    <property type="term" value="F:carbohydrate derivative binding"/>
    <property type="evidence" value="ECO:0007669"/>
    <property type="project" value="InterPro"/>
</dbReference>
<dbReference type="AlphaFoldDB" id="A0AB38YKP2"/>
<dbReference type="InterPro" id="IPR009057">
    <property type="entry name" value="Homeodomain-like_sf"/>
</dbReference>
<evidence type="ECO:0000259" key="4">
    <source>
        <dbReference type="PROSITE" id="PS51071"/>
    </source>
</evidence>
<evidence type="ECO:0000313" key="6">
    <source>
        <dbReference type="EMBL" id="WLD59460.1"/>
    </source>
</evidence>
<dbReference type="InterPro" id="IPR047640">
    <property type="entry name" value="RpiR-like"/>
</dbReference>
<dbReference type="CDD" id="cd05013">
    <property type="entry name" value="SIS_RpiR"/>
    <property type="match status" value="1"/>
</dbReference>
<dbReference type="InterPro" id="IPR036388">
    <property type="entry name" value="WH-like_DNA-bd_sf"/>
</dbReference>
<keyword evidence="2" id="KW-0238">DNA-binding</keyword>
<sequence length="301" mass="32755">MQTPATSSIVFPPSSLTELRRVPAALQRGELTLTMGKRSFHALCTLLDEPTLAATHNIVELAGQLNISAASLTRLARLLGYSGFGAFQAIFRDAVSKPRHYYSEQAKAMAAPEAVSSTALLLDDQLKAVQRLRTTVSENELDAAVELLVKARRIRVAGRRQSHSLATLCAYMLGLIRDGVSVVGASGEGQAQALTDMTERDLLVVFGSEPYSRDTIKLVQVAHRMGLPVLAFTDHSHSPLSQWALQAVRVPSQGKLYTNSLVATLLVVETVLIQVAQRLGKKGIARLEKREAVIGWLNDEY</sequence>
<dbReference type="PANTHER" id="PTHR30514:SF18">
    <property type="entry name" value="RPIR-FAMILY TRANSCRIPTIONAL REGULATOR"/>
    <property type="match status" value="1"/>
</dbReference>
<reference evidence="6" key="1">
    <citation type="submission" date="2022-07" db="EMBL/GenBank/DDBJ databases">
        <title>Complete genome sequence of Salinispirillum sp. LH10-3-1 capable of multiple carbohydrate inversion isolated from a soda lake.</title>
        <authorList>
            <person name="Liu J."/>
            <person name="Zhai Y."/>
            <person name="Zhang H."/>
            <person name="Yang H."/>
            <person name="Qu J."/>
            <person name="Li J."/>
        </authorList>
    </citation>
    <scope>NUCLEOTIDE SEQUENCE</scope>
    <source>
        <strain evidence="6">LH 10-3-1</strain>
    </source>
</reference>
<gene>
    <name evidence="6" type="ORF">NFC81_06685</name>
</gene>
<dbReference type="Gene3D" id="3.40.50.10490">
    <property type="entry name" value="Glucose-6-phosphate isomerase like protein, domain 1"/>
    <property type="match status" value="1"/>
</dbReference>
<proteinExistence type="predicted"/>
<dbReference type="Pfam" id="PF01380">
    <property type="entry name" value="SIS"/>
    <property type="match status" value="1"/>
</dbReference>
<feature type="domain" description="SIS" evidence="5">
    <location>
        <begin position="144"/>
        <end position="281"/>
    </location>
</feature>
<dbReference type="InterPro" id="IPR000281">
    <property type="entry name" value="HTH_RpiR"/>
</dbReference>
<dbReference type="PROSITE" id="PS51464">
    <property type="entry name" value="SIS"/>
    <property type="match status" value="1"/>
</dbReference>
<dbReference type="Gene3D" id="1.10.10.10">
    <property type="entry name" value="Winged helix-like DNA-binding domain superfamily/Winged helix DNA-binding domain"/>
    <property type="match status" value="1"/>
</dbReference>
<evidence type="ECO:0000259" key="5">
    <source>
        <dbReference type="PROSITE" id="PS51464"/>
    </source>
</evidence>